<accession>A0AA40E1Y9</accession>
<dbReference type="EMBL" id="JAUKUA010000002">
    <property type="protein sequence ID" value="KAK0724984.1"/>
    <property type="molecule type" value="Genomic_DNA"/>
</dbReference>
<name>A0AA40E1Y9_9PEZI</name>
<dbReference type="Proteomes" id="UP001172102">
    <property type="component" value="Unassembled WGS sequence"/>
</dbReference>
<sequence>MDCSSQFLPPLLFSTPTKGITICYAGRFKENHAGVKPLRSASKGHFSLYSSLTTDHPEECHSVVAVSFEEDGLPALNRQVYYHYLDNNDSFWVRQSRSDPDTESIEVLFNNNITVADEDAEGYKQIITWHIDLGQRELAILKSMLMQVRPLPVKLIRVAELPRDEREALYYNLRASMMEQPIPKAFGAFGRWQKLAAGGTPQCRPYLDRIYRNQRLEEWERQDQLEEVRRLRYFKYLEIPEDGVPYTALDGGLDWEPLREEEQQPLEEEEQVGKGQEDAQAGAEVASAKPPQRSRVTSVATGAPKTTSVRDEDYSDAVSSALPPLIDASEGGKDGPLSFGQSPFKDITLQEEESPDKTDSGIPVVTDTAGSGEWGMSQRRGFGGRMSEPKRTRSKAAGTTIKTSWRGPVVRNDPSPSSSTHSHSTVVPADMNMRGGGGGRSNLSRNTSHGYGHDDDEGYYEAAATIDDNNTTVQPSMPVPGQYAVRDDDGGVLMLVDVSATGLVDLATQLDKHPVGMIDDADDDLFRSTSVSLPASSPMVSRIMQRGGDRGTARTSGTGTGTGTRGKAKSARAAVTANTFMPPTAVRDEWNYGRDGQESEGGAHSEI</sequence>
<comment type="caution">
    <text evidence="2">The sequence shown here is derived from an EMBL/GenBank/DDBJ whole genome shotgun (WGS) entry which is preliminary data.</text>
</comment>
<evidence type="ECO:0000256" key="1">
    <source>
        <dbReference type="SAM" id="MobiDB-lite"/>
    </source>
</evidence>
<feature type="compositionally biased region" description="Polar residues" evidence="1">
    <location>
        <begin position="294"/>
        <end position="307"/>
    </location>
</feature>
<protein>
    <submittedName>
        <fullName evidence="2">Uncharacterized protein</fullName>
    </submittedName>
</protein>
<feature type="region of interest" description="Disordered" evidence="1">
    <location>
        <begin position="586"/>
        <end position="607"/>
    </location>
</feature>
<feature type="region of interest" description="Disordered" evidence="1">
    <location>
        <begin position="261"/>
        <end position="448"/>
    </location>
</feature>
<feature type="region of interest" description="Disordered" evidence="1">
    <location>
        <begin position="545"/>
        <end position="572"/>
    </location>
</feature>
<keyword evidence="3" id="KW-1185">Reference proteome</keyword>
<feature type="compositionally biased region" description="Low complexity" evidence="1">
    <location>
        <begin position="414"/>
        <end position="427"/>
    </location>
</feature>
<proteinExistence type="predicted"/>
<organism evidence="2 3">
    <name type="scientific">Lasiosphaeris hirsuta</name>
    <dbReference type="NCBI Taxonomy" id="260670"/>
    <lineage>
        <taxon>Eukaryota</taxon>
        <taxon>Fungi</taxon>
        <taxon>Dikarya</taxon>
        <taxon>Ascomycota</taxon>
        <taxon>Pezizomycotina</taxon>
        <taxon>Sordariomycetes</taxon>
        <taxon>Sordariomycetidae</taxon>
        <taxon>Sordariales</taxon>
        <taxon>Lasiosphaeriaceae</taxon>
        <taxon>Lasiosphaeris</taxon>
    </lineage>
</organism>
<reference evidence="2" key="1">
    <citation type="submission" date="2023-06" db="EMBL/GenBank/DDBJ databases">
        <title>Genome-scale phylogeny and comparative genomics of the fungal order Sordariales.</title>
        <authorList>
            <consortium name="Lawrence Berkeley National Laboratory"/>
            <person name="Hensen N."/>
            <person name="Bonometti L."/>
            <person name="Westerberg I."/>
            <person name="Brannstrom I.O."/>
            <person name="Guillou S."/>
            <person name="Cros-Aarteil S."/>
            <person name="Calhoun S."/>
            <person name="Haridas S."/>
            <person name="Kuo A."/>
            <person name="Mondo S."/>
            <person name="Pangilinan J."/>
            <person name="Riley R."/>
            <person name="Labutti K."/>
            <person name="Andreopoulos B."/>
            <person name="Lipzen A."/>
            <person name="Chen C."/>
            <person name="Yanf M."/>
            <person name="Daum C."/>
            <person name="Ng V."/>
            <person name="Clum A."/>
            <person name="Steindorff A."/>
            <person name="Ohm R."/>
            <person name="Martin F."/>
            <person name="Silar P."/>
            <person name="Natvig D."/>
            <person name="Lalanne C."/>
            <person name="Gautier V."/>
            <person name="Ament-Velasquez S.L."/>
            <person name="Kruys A."/>
            <person name="Hutchinson M.I."/>
            <person name="Powell A.J."/>
            <person name="Barry K."/>
            <person name="Miller A.N."/>
            <person name="Grigoriev I.V."/>
            <person name="Debuchy R."/>
            <person name="Gladieux P."/>
            <person name="Thoren M.H."/>
            <person name="Johannesson H."/>
        </authorList>
    </citation>
    <scope>NUCLEOTIDE SEQUENCE</scope>
    <source>
        <strain evidence="2">SMH4607-1</strain>
    </source>
</reference>
<gene>
    <name evidence="2" type="ORF">B0H67DRAFT_657825</name>
</gene>
<dbReference type="AlphaFoldDB" id="A0AA40E1Y9"/>
<evidence type="ECO:0000313" key="3">
    <source>
        <dbReference type="Proteomes" id="UP001172102"/>
    </source>
</evidence>
<evidence type="ECO:0000313" key="2">
    <source>
        <dbReference type="EMBL" id="KAK0724984.1"/>
    </source>
</evidence>